<dbReference type="Proteomes" id="UP000272193">
    <property type="component" value="Unassembled WGS sequence"/>
</dbReference>
<sequence>MSLILPLTEARAQIMRTVYLDYAIGGWKGVPIENLFAGGHPLNEIELLVEAGYLRKAAKRLFITAQGVAYAETQDKEYCHA</sequence>
<dbReference type="EMBL" id="RKQL01000001">
    <property type="protein sequence ID" value="RPE72529.1"/>
    <property type="molecule type" value="Genomic_DNA"/>
</dbReference>
<name>A0A3N4UY86_9BURK</name>
<organism evidence="1 2">
    <name type="scientific">Tibeticola sediminis</name>
    <dbReference type="NCBI Taxonomy" id="1917811"/>
    <lineage>
        <taxon>Bacteria</taxon>
        <taxon>Pseudomonadati</taxon>
        <taxon>Pseudomonadota</taxon>
        <taxon>Betaproteobacteria</taxon>
        <taxon>Burkholderiales</taxon>
        <taxon>Comamonadaceae</taxon>
        <taxon>Tibeticola</taxon>
    </lineage>
</organism>
<protein>
    <submittedName>
        <fullName evidence="1">Uncharacterized protein</fullName>
    </submittedName>
</protein>
<dbReference type="RefSeq" id="WP_170158998.1">
    <property type="nucleotide sequence ID" value="NZ_RKQL01000001.1"/>
</dbReference>
<dbReference type="AlphaFoldDB" id="A0A3N4UY86"/>
<gene>
    <name evidence="1" type="ORF">EDC62_0220</name>
</gene>
<keyword evidence="2" id="KW-1185">Reference proteome</keyword>
<reference evidence="1 2" key="1">
    <citation type="submission" date="2018-11" db="EMBL/GenBank/DDBJ databases">
        <title>Genomic Encyclopedia of Type Strains, Phase IV (KMG-IV): sequencing the most valuable type-strain genomes for metagenomic binning, comparative biology and taxonomic classification.</title>
        <authorList>
            <person name="Goeker M."/>
        </authorList>
    </citation>
    <scope>NUCLEOTIDE SEQUENCE [LARGE SCALE GENOMIC DNA]</scope>
    <source>
        <strain evidence="1 2">DSM 101684</strain>
    </source>
</reference>
<proteinExistence type="predicted"/>
<evidence type="ECO:0000313" key="1">
    <source>
        <dbReference type="EMBL" id="RPE72529.1"/>
    </source>
</evidence>
<accession>A0A3N4UY86</accession>
<evidence type="ECO:0000313" key="2">
    <source>
        <dbReference type="Proteomes" id="UP000272193"/>
    </source>
</evidence>
<comment type="caution">
    <text evidence="1">The sequence shown here is derived from an EMBL/GenBank/DDBJ whole genome shotgun (WGS) entry which is preliminary data.</text>
</comment>